<keyword evidence="4 5" id="KW-0378">Hydrolase</keyword>
<dbReference type="HOGENOM" id="CLU_1072100_0_0_6"/>
<dbReference type="GO" id="GO:0016787">
    <property type="term" value="F:hydrolase activity"/>
    <property type="evidence" value="ECO:0007669"/>
    <property type="project" value="UniProtKB-KW"/>
</dbReference>
<dbReference type="EMBL" id="CP001219">
    <property type="protein sequence ID" value="ACK78842.1"/>
    <property type="molecule type" value="Genomic_DNA"/>
</dbReference>
<keyword evidence="9" id="KW-1185">Reference proteome</keyword>
<feature type="domain" description="PIN" evidence="7">
    <location>
        <begin position="110"/>
        <end position="224"/>
    </location>
</feature>
<keyword evidence="1 5" id="KW-1277">Toxin-antitoxin system</keyword>
<evidence type="ECO:0000256" key="1">
    <source>
        <dbReference type="ARBA" id="ARBA00022649"/>
    </source>
</evidence>
<dbReference type="PaxDb" id="243159-AFE_1369"/>
<keyword evidence="5" id="KW-0800">Toxin</keyword>
<evidence type="ECO:0000313" key="8">
    <source>
        <dbReference type="EMBL" id="ACK78842.1"/>
    </source>
</evidence>
<comment type="similarity">
    <text evidence="5">Belongs to the PINc/VapC protein family.</text>
</comment>
<protein>
    <recommendedName>
        <fullName evidence="5">Ribonuclease VapC</fullName>
        <shortName evidence="5">RNase VapC</shortName>
        <ecNumber evidence="5">3.1.-.-</ecNumber>
    </recommendedName>
    <alternativeName>
        <fullName evidence="5">Toxin VapC</fullName>
    </alternativeName>
</protein>
<dbReference type="InterPro" id="IPR022907">
    <property type="entry name" value="VapC_family"/>
</dbReference>
<evidence type="ECO:0000256" key="4">
    <source>
        <dbReference type="ARBA" id="ARBA00022801"/>
    </source>
</evidence>
<gene>
    <name evidence="5" type="primary">vapC</name>
    <name evidence="8" type="ordered locus">AFE_1369</name>
</gene>
<dbReference type="InterPro" id="IPR029060">
    <property type="entry name" value="PIN-like_dom_sf"/>
</dbReference>
<dbReference type="Pfam" id="PF01850">
    <property type="entry name" value="PIN"/>
    <property type="match status" value="1"/>
</dbReference>
<keyword evidence="5" id="KW-0460">Magnesium</keyword>
<proteinExistence type="inferred from homology"/>
<feature type="compositionally biased region" description="Basic residues" evidence="6">
    <location>
        <begin position="66"/>
        <end position="75"/>
    </location>
</feature>
<evidence type="ECO:0000256" key="2">
    <source>
        <dbReference type="ARBA" id="ARBA00022722"/>
    </source>
</evidence>
<dbReference type="GO" id="GO:0000287">
    <property type="term" value="F:magnesium ion binding"/>
    <property type="evidence" value="ECO:0007669"/>
    <property type="project" value="UniProtKB-UniRule"/>
</dbReference>
<comment type="function">
    <text evidence="5">Toxic component of a toxin-antitoxin (TA) system. An RNase.</text>
</comment>
<evidence type="ECO:0000256" key="3">
    <source>
        <dbReference type="ARBA" id="ARBA00022723"/>
    </source>
</evidence>
<dbReference type="eggNOG" id="COG5573">
    <property type="taxonomic scope" value="Bacteria"/>
</dbReference>
<dbReference type="KEGG" id="afr:AFE_1369"/>
<dbReference type="SUPFAM" id="SSF88723">
    <property type="entry name" value="PIN domain-like"/>
    <property type="match status" value="1"/>
</dbReference>
<dbReference type="Proteomes" id="UP000001362">
    <property type="component" value="Chromosome"/>
</dbReference>
<dbReference type="GO" id="GO:0004540">
    <property type="term" value="F:RNA nuclease activity"/>
    <property type="evidence" value="ECO:0007669"/>
    <property type="project" value="InterPro"/>
</dbReference>
<feature type="region of interest" description="Disordered" evidence="6">
    <location>
        <begin position="43"/>
        <end position="86"/>
    </location>
</feature>
<evidence type="ECO:0000313" key="9">
    <source>
        <dbReference type="Proteomes" id="UP000001362"/>
    </source>
</evidence>
<accession>B7J9H3</accession>
<dbReference type="GO" id="GO:0090729">
    <property type="term" value="F:toxin activity"/>
    <property type="evidence" value="ECO:0007669"/>
    <property type="project" value="UniProtKB-KW"/>
</dbReference>
<feature type="binding site" evidence="5">
    <location>
        <position position="112"/>
    </location>
    <ligand>
        <name>Mg(2+)</name>
        <dbReference type="ChEBI" id="CHEBI:18420"/>
    </ligand>
</feature>
<keyword evidence="3 5" id="KW-0479">Metal-binding</keyword>
<dbReference type="EC" id="3.1.-.-" evidence="5"/>
<dbReference type="HAMAP" id="MF_00265">
    <property type="entry name" value="VapC_Nob1"/>
    <property type="match status" value="1"/>
</dbReference>
<evidence type="ECO:0000256" key="5">
    <source>
        <dbReference type="HAMAP-Rule" id="MF_00265"/>
    </source>
</evidence>
<comment type="cofactor">
    <cofactor evidence="5">
        <name>Mg(2+)</name>
        <dbReference type="ChEBI" id="CHEBI:18420"/>
    </cofactor>
</comment>
<dbReference type="Gene3D" id="3.40.50.1010">
    <property type="entry name" value="5'-nuclease"/>
    <property type="match status" value="1"/>
</dbReference>
<keyword evidence="2 5" id="KW-0540">Nuclease</keyword>
<reference evidence="8 9" key="1">
    <citation type="journal article" date="2008" name="BMC Genomics">
        <title>Acidithiobacillus ferrooxidans metabolism: from genome sequence to industrial applications.</title>
        <authorList>
            <person name="Valdes J."/>
            <person name="Pedroso I."/>
            <person name="Quatrini R."/>
            <person name="Dodson R.J."/>
            <person name="Tettelin H."/>
            <person name="Blake R.II."/>
            <person name="Eisen J.A."/>
            <person name="Holmes D.S."/>
        </authorList>
    </citation>
    <scope>NUCLEOTIDE SEQUENCE [LARGE SCALE GENOMIC DNA]</scope>
    <source>
        <strain evidence="9">ATCC 23270 / DSM 14882 / CIP 104768 / NCIMB 8455</strain>
    </source>
</reference>
<sequence length="259" mass="27823">MAGRGAVDSAFLCSQSSAETYSMRCGYENGDCRRCQPPVFQRLARGKSRRNLHRGIQRQAGGDHRPRQRRSRPAQRGKGPVAGPLARAREDGGARLVAGGVVRVTALRVALDTNILAYAEGVGDDARCTAAIALMERLPAEGILLPAQALGELYRVMSGKAKRDAAAAREAILGWADNFEVVDSTWAAFQSALDLSVDHGLQVWDALILSVAAESRCRLLLSEDLQPGFTWRGVTVVNPFATPHAPLLGGILGIGRQEK</sequence>
<dbReference type="STRING" id="243159.AFE_1369"/>
<name>B7J9H3_ACIF2</name>
<evidence type="ECO:0000259" key="7">
    <source>
        <dbReference type="Pfam" id="PF01850"/>
    </source>
</evidence>
<feature type="compositionally biased region" description="Basic residues" evidence="6">
    <location>
        <begin position="44"/>
        <end position="56"/>
    </location>
</feature>
<dbReference type="InterPro" id="IPR002716">
    <property type="entry name" value="PIN_dom"/>
</dbReference>
<dbReference type="AlphaFoldDB" id="B7J9H3"/>
<organism evidence="8 9">
    <name type="scientific">Acidithiobacillus ferrooxidans (strain ATCC 23270 / DSM 14882 / CIP 104768 / NCIMB 8455)</name>
    <name type="common">Ferrobacillus ferrooxidans (strain ATCC 23270)</name>
    <dbReference type="NCBI Taxonomy" id="243159"/>
    <lineage>
        <taxon>Bacteria</taxon>
        <taxon>Pseudomonadati</taxon>
        <taxon>Pseudomonadota</taxon>
        <taxon>Acidithiobacillia</taxon>
        <taxon>Acidithiobacillales</taxon>
        <taxon>Acidithiobacillaceae</taxon>
        <taxon>Acidithiobacillus</taxon>
    </lineage>
</organism>
<feature type="binding site" evidence="5">
    <location>
        <position position="205"/>
    </location>
    <ligand>
        <name>Mg(2+)</name>
        <dbReference type="ChEBI" id="CHEBI:18420"/>
    </ligand>
</feature>
<evidence type="ECO:0000256" key="6">
    <source>
        <dbReference type="SAM" id="MobiDB-lite"/>
    </source>
</evidence>
<dbReference type="CDD" id="cd18692">
    <property type="entry name" value="PIN_VapC-like"/>
    <property type="match status" value="1"/>
</dbReference>